<dbReference type="InterPro" id="IPR018510">
    <property type="entry name" value="DAP_epimerase_AS"/>
</dbReference>
<evidence type="ECO:0000256" key="4">
    <source>
        <dbReference type="ARBA" id="ARBA00022490"/>
    </source>
</evidence>
<dbReference type="Gene3D" id="3.10.310.10">
    <property type="entry name" value="Diaminopimelate Epimerase, Chain A, domain 1"/>
    <property type="match status" value="2"/>
</dbReference>
<dbReference type="UniPathway" id="UPA00034">
    <property type="reaction ID" value="UER00025"/>
</dbReference>
<evidence type="ECO:0000256" key="5">
    <source>
        <dbReference type="ARBA" id="ARBA00022605"/>
    </source>
</evidence>
<reference evidence="9" key="1">
    <citation type="journal article" date="2015" name="Nature">
        <title>Complex archaea that bridge the gap between prokaryotes and eukaryotes.</title>
        <authorList>
            <person name="Spang A."/>
            <person name="Saw J.H."/>
            <person name="Jorgensen S.L."/>
            <person name="Zaremba-Niedzwiedzka K."/>
            <person name="Martijn J."/>
            <person name="Lind A.E."/>
            <person name="van Eijk R."/>
            <person name="Schleper C."/>
            <person name="Guy L."/>
            <person name="Ettema T.J."/>
        </authorList>
    </citation>
    <scope>NUCLEOTIDE SEQUENCE</scope>
</reference>
<dbReference type="Pfam" id="PF01678">
    <property type="entry name" value="DAP_epimerase"/>
    <property type="match status" value="2"/>
</dbReference>
<evidence type="ECO:0000256" key="2">
    <source>
        <dbReference type="ARBA" id="ARBA00010219"/>
    </source>
</evidence>
<dbReference type="InterPro" id="IPR001653">
    <property type="entry name" value="DAP_epimerase_DapF"/>
</dbReference>
<dbReference type="PANTHER" id="PTHR31689">
    <property type="entry name" value="DIAMINOPIMELATE EPIMERASE, CHLOROPLASTIC"/>
    <property type="match status" value="1"/>
</dbReference>
<dbReference type="SUPFAM" id="SSF54506">
    <property type="entry name" value="Diaminopimelate epimerase-like"/>
    <property type="match status" value="1"/>
</dbReference>
<dbReference type="AlphaFoldDB" id="A0A0F9YIH6"/>
<gene>
    <name evidence="9" type="ORF">LCGC14_0001250</name>
</gene>
<dbReference type="GO" id="GO:0009089">
    <property type="term" value="P:lysine biosynthetic process via diaminopimelate"/>
    <property type="evidence" value="ECO:0007669"/>
    <property type="project" value="UniProtKB-UniPathway"/>
</dbReference>
<comment type="caution">
    <text evidence="9">The sequence shown here is derived from an EMBL/GenBank/DDBJ whole genome shotgun (WGS) entry which is preliminary data.</text>
</comment>
<comment type="catalytic activity">
    <reaction evidence="8">
        <text>(2S,6S)-2,6-diaminopimelate = meso-2,6-diaminopimelate</text>
        <dbReference type="Rhea" id="RHEA:15393"/>
        <dbReference type="ChEBI" id="CHEBI:57609"/>
        <dbReference type="ChEBI" id="CHEBI:57791"/>
        <dbReference type="EC" id="5.1.1.7"/>
    </reaction>
</comment>
<evidence type="ECO:0000256" key="8">
    <source>
        <dbReference type="ARBA" id="ARBA00051712"/>
    </source>
</evidence>
<protein>
    <recommendedName>
        <fullName evidence="3">diaminopimelate epimerase</fullName>
        <ecNumber evidence="3">5.1.1.7</ecNumber>
    </recommendedName>
</protein>
<evidence type="ECO:0000256" key="3">
    <source>
        <dbReference type="ARBA" id="ARBA00013080"/>
    </source>
</evidence>
<comment type="similarity">
    <text evidence="2">Belongs to the diaminopimelate epimerase family.</text>
</comment>
<dbReference type="HAMAP" id="MF_00197">
    <property type="entry name" value="DAP_epimerase"/>
    <property type="match status" value="1"/>
</dbReference>
<dbReference type="FunFam" id="3.10.310.10:FF:000001">
    <property type="entry name" value="Diaminopimelate epimerase"/>
    <property type="match status" value="1"/>
</dbReference>
<dbReference type="PANTHER" id="PTHR31689:SF0">
    <property type="entry name" value="DIAMINOPIMELATE EPIMERASE"/>
    <property type="match status" value="1"/>
</dbReference>
<keyword evidence="5" id="KW-0028">Amino-acid biosynthesis</keyword>
<keyword evidence="6" id="KW-0457">Lysine biosynthesis</keyword>
<dbReference type="EC" id="5.1.1.7" evidence="3"/>
<evidence type="ECO:0000313" key="9">
    <source>
        <dbReference type="EMBL" id="KKO12117.1"/>
    </source>
</evidence>
<evidence type="ECO:0000256" key="7">
    <source>
        <dbReference type="ARBA" id="ARBA00023235"/>
    </source>
</evidence>
<evidence type="ECO:0000256" key="6">
    <source>
        <dbReference type="ARBA" id="ARBA00023154"/>
    </source>
</evidence>
<keyword evidence="4" id="KW-0963">Cytoplasm</keyword>
<dbReference type="GO" id="GO:0005829">
    <property type="term" value="C:cytosol"/>
    <property type="evidence" value="ECO:0007669"/>
    <property type="project" value="TreeGrafter"/>
</dbReference>
<dbReference type="GO" id="GO:0008837">
    <property type="term" value="F:diaminopimelate epimerase activity"/>
    <property type="evidence" value="ECO:0007669"/>
    <property type="project" value="UniProtKB-EC"/>
</dbReference>
<sequence>MNKRPMNSNRTQNLNQDQPLRVNFTKMHGLGNDFMVIDQISHPVELSAEQIRQLGNRHRGVGFDQLLIIAPPTRPDADFSYRIFNADGSEVEHCGNGARCFARYVLARGLIARGPIRVQTHNRLLELHTHDQSQVSVDMGEPDFAPASLPFSADAPLASYQLETETHGRVEFQAVSMGNPHMVLTVADCDRAPVESLGPLLCTHALFAQGVNVGFMQIVDRDTIRLRVFERGAGETEACGTGACAAVVCGIQAGKLNHQVRALLNGGELTIEWAGAGKPVIMTGPATTVFEGTVHI</sequence>
<accession>A0A0F9YIH6</accession>
<dbReference type="NCBIfam" id="TIGR00652">
    <property type="entry name" value="DapF"/>
    <property type="match status" value="1"/>
</dbReference>
<name>A0A0F9YIH6_9ZZZZ</name>
<dbReference type="PROSITE" id="PS01326">
    <property type="entry name" value="DAP_EPIMERASE"/>
    <property type="match status" value="1"/>
</dbReference>
<evidence type="ECO:0000256" key="1">
    <source>
        <dbReference type="ARBA" id="ARBA00005196"/>
    </source>
</evidence>
<organism evidence="9">
    <name type="scientific">marine sediment metagenome</name>
    <dbReference type="NCBI Taxonomy" id="412755"/>
    <lineage>
        <taxon>unclassified sequences</taxon>
        <taxon>metagenomes</taxon>
        <taxon>ecological metagenomes</taxon>
    </lineage>
</organism>
<keyword evidence="7" id="KW-0413">Isomerase</keyword>
<dbReference type="EMBL" id="LAZR01000001">
    <property type="protein sequence ID" value="KKO12117.1"/>
    <property type="molecule type" value="Genomic_DNA"/>
</dbReference>
<proteinExistence type="inferred from homology"/>
<comment type="pathway">
    <text evidence="1">Amino-acid biosynthesis; L-lysine biosynthesis via DAP pathway; DL-2,6-diaminopimelate from LL-2,6-diaminopimelate: step 1/1.</text>
</comment>